<proteinExistence type="inferred from homology"/>
<accession>A0A437S606</accession>
<dbReference type="SUPFAM" id="SSF161098">
    <property type="entry name" value="MetI-like"/>
    <property type="match status" value="1"/>
</dbReference>
<feature type="transmembrane region" description="Helical" evidence="7">
    <location>
        <begin position="140"/>
        <end position="166"/>
    </location>
</feature>
<keyword evidence="4 7" id="KW-0812">Transmembrane</keyword>
<dbReference type="OrthoDB" id="9783218at2"/>
<evidence type="ECO:0000256" key="2">
    <source>
        <dbReference type="ARBA" id="ARBA00022448"/>
    </source>
</evidence>
<dbReference type="EMBL" id="RLIH01000010">
    <property type="protein sequence ID" value="RVU54407.1"/>
    <property type="molecule type" value="Genomic_DNA"/>
</dbReference>
<feature type="transmembrane region" description="Helical" evidence="7">
    <location>
        <begin position="95"/>
        <end position="119"/>
    </location>
</feature>
<comment type="subcellular location">
    <subcellularLocation>
        <location evidence="1 7">Cell membrane</location>
        <topology evidence="1 7">Multi-pass membrane protein</topology>
    </subcellularLocation>
</comment>
<dbReference type="PANTHER" id="PTHR43386">
    <property type="entry name" value="OLIGOPEPTIDE TRANSPORT SYSTEM PERMEASE PROTEIN APPC"/>
    <property type="match status" value="1"/>
</dbReference>
<evidence type="ECO:0000259" key="8">
    <source>
        <dbReference type="PROSITE" id="PS50928"/>
    </source>
</evidence>
<comment type="similarity">
    <text evidence="7">Belongs to the binding-protein-dependent transport system permease family.</text>
</comment>
<dbReference type="GO" id="GO:0005886">
    <property type="term" value="C:plasma membrane"/>
    <property type="evidence" value="ECO:0007669"/>
    <property type="project" value="UniProtKB-SubCell"/>
</dbReference>
<keyword evidence="5 7" id="KW-1133">Transmembrane helix</keyword>
<keyword evidence="6 7" id="KW-0472">Membrane</keyword>
<organism evidence="9 10">
    <name type="scientific">Anaerosphaera multitolerans</name>
    <dbReference type="NCBI Taxonomy" id="2487351"/>
    <lineage>
        <taxon>Bacteria</taxon>
        <taxon>Bacillati</taxon>
        <taxon>Bacillota</taxon>
        <taxon>Tissierellia</taxon>
        <taxon>Tissierellales</taxon>
        <taxon>Peptoniphilaceae</taxon>
        <taxon>Anaerosphaera</taxon>
    </lineage>
</organism>
<dbReference type="CDD" id="cd06261">
    <property type="entry name" value="TM_PBP2"/>
    <property type="match status" value="1"/>
</dbReference>
<dbReference type="PROSITE" id="PS50928">
    <property type="entry name" value="ABC_TM1"/>
    <property type="match status" value="1"/>
</dbReference>
<feature type="transmembrane region" description="Helical" evidence="7">
    <location>
        <begin position="261"/>
        <end position="280"/>
    </location>
</feature>
<dbReference type="RefSeq" id="WP_127724790.1">
    <property type="nucleotide sequence ID" value="NZ_RLIH01000010.1"/>
</dbReference>
<dbReference type="PANTHER" id="PTHR43386:SF1">
    <property type="entry name" value="D,D-DIPEPTIDE TRANSPORT SYSTEM PERMEASE PROTEIN DDPC-RELATED"/>
    <property type="match status" value="1"/>
</dbReference>
<protein>
    <submittedName>
        <fullName evidence="9">ABC transporter permease</fullName>
    </submittedName>
</protein>
<reference evidence="9 10" key="1">
    <citation type="submission" date="2018-11" db="EMBL/GenBank/DDBJ databases">
        <title>Genome sequencing and assembly of Anaerosphaera sp. nov., GS7-6-2.</title>
        <authorList>
            <person name="Rettenmaier R."/>
            <person name="Liebl W."/>
            <person name="Zverlov V."/>
        </authorList>
    </citation>
    <scope>NUCLEOTIDE SEQUENCE [LARGE SCALE GENOMIC DNA]</scope>
    <source>
        <strain evidence="9 10">GS7-6-2</strain>
    </source>
</reference>
<keyword evidence="10" id="KW-1185">Reference proteome</keyword>
<dbReference type="InterPro" id="IPR035906">
    <property type="entry name" value="MetI-like_sf"/>
</dbReference>
<comment type="caution">
    <text evidence="9">The sequence shown here is derived from an EMBL/GenBank/DDBJ whole genome shotgun (WGS) entry which is preliminary data.</text>
</comment>
<dbReference type="AlphaFoldDB" id="A0A437S606"/>
<evidence type="ECO:0000256" key="4">
    <source>
        <dbReference type="ARBA" id="ARBA00022692"/>
    </source>
</evidence>
<dbReference type="Pfam" id="PF00528">
    <property type="entry name" value="BPD_transp_1"/>
    <property type="match status" value="1"/>
</dbReference>
<evidence type="ECO:0000313" key="9">
    <source>
        <dbReference type="EMBL" id="RVU54407.1"/>
    </source>
</evidence>
<evidence type="ECO:0000256" key="7">
    <source>
        <dbReference type="RuleBase" id="RU363032"/>
    </source>
</evidence>
<dbReference type="Gene3D" id="1.10.3720.10">
    <property type="entry name" value="MetI-like"/>
    <property type="match status" value="1"/>
</dbReference>
<dbReference type="Proteomes" id="UP000288812">
    <property type="component" value="Unassembled WGS sequence"/>
</dbReference>
<evidence type="ECO:0000256" key="3">
    <source>
        <dbReference type="ARBA" id="ARBA00022475"/>
    </source>
</evidence>
<keyword evidence="2 7" id="KW-0813">Transport</keyword>
<evidence type="ECO:0000256" key="1">
    <source>
        <dbReference type="ARBA" id="ARBA00004651"/>
    </source>
</evidence>
<dbReference type="InterPro" id="IPR000515">
    <property type="entry name" value="MetI-like"/>
</dbReference>
<dbReference type="InterPro" id="IPR025966">
    <property type="entry name" value="OppC_N"/>
</dbReference>
<dbReference type="GO" id="GO:0055085">
    <property type="term" value="P:transmembrane transport"/>
    <property type="evidence" value="ECO:0007669"/>
    <property type="project" value="InterPro"/>
</dbReference>
<gene>
    <name evidence="9" type="ORF">EF514_07370</name>
</gene>
<feature type="transmembrane region" description="Helical" evidence="7">
    <location>
        <begin position="30"/>
        <end position="52"/>
    </location>
</feature>
<dbReference type="Pfam" id="PF12911">
    <property type="entry name" value="OppC_N"/>
    <property type="match status" value="1"/>
</dbReference>
<feature type="domain" description="ABC transmembrane type-1" evidence="8">
    <location>
        <begin position="91"/>
        <end position="280"/>
    </location>
</feature>
<keyword evidence="3" id="KW-1003">Cell membrane</keyword>
<evidence type="ECO:0000256" key="6">
    <source>
        <dbReference type="ARBA" id="ARBA00023136"/>
    </source>
</evidence>
<evidence type="ECO:0000256" key="5">
    <source>
        <dbReference type="ARBA" id="ARBA00022989"/>
    </source>
</evidence>
<sequence length="294" mass="32217">MEKINNIDRDAVKFTSFYHDAFQKIKKDKLAILCIAFIFLLIIVAVFAPIIAPFDQSYQDTKNILKGPSSVHLLGTDEFGRDILSRIIYGTRVSLAVGVVAEAIAVTIGVVMGAMAGYYGGRVDAIISRIIEIFASFPQILFAIVIMFVLGTGVINVFFAIGFVGWTSVARVIRSQVIQLKENEYVEAAKASGGINYQIILRHMIPNCLSTIIVIVTMEIPADIMYEASLSFLGLGVQPPDSSWGQMISTARMHLRVNPSYAIFPGIALVLTVLAFNLLGDALRDALDPRLKNL</sequence>
<evidence type="ECO:0000313" key="10">
    <source>
        <dbReference type="Proteomes" id="UP000288812"/>
    </source>
</evidence>
<dbReference type="InterPro" id="IPR050366">
    <property type="entry name" value="BP-dependent_transpt_permease"/>
</dbReference>
<name>A0A437S606_9FIRM</name>